<feature type="transmembrane region" description="Helical" evidence="7">
    <location>
        <begin position="227"/>
        <end position="250"/>
    </location>
</feature>
<evidence type="ECO:0000256" key="5">
    <source>
        <dbReference type="ARBA" id="ARBA00023136"/>
    </source>
</evidence>
<name>A0A9N8ZKD5_9GLOM</name>
<accession>A0A9N8ZKD5</accession>
<keyword evidence="4 7" id="KW-1133">Transmembrane helix</keyword>
<feature type="transmembrane region" description="Helical" evidence="7">
    <location>
        <begin position="374"/>
        <end position="399"/>
    </location>
</feature>
<reference evidence="9" key="1">
    <citation type="submission" date="2021-06" db="EMBL/GenBank/DDBJ databases">
        <authorList>
            <person name="Kallberg Y."/>
            <person name="Tangrot J."/>
            <person name="Rosling A."/>
        </authorList>
    </citation>
    <scope>NUCLEOTIDE SEQUENCE</scope>
    <source>
        <strain evidence="9">AZ414A</strain>
    </source>
</reference>
<dbReference type="InterPro" id="IPR013057">
    <property type="entry name" value="AA_transpt_TM"/>
</dbReference>
<feature type="transmembrane region" description="Helical" evidence="7">
    <location>
        <begin position="188"/>
        <end position="207"/>
    </location>
</feature>
<dbReference type="AlphaFoldDB" id="A0A9N8ZKD5"/>
<dbReference type="GO" id="GO:0016020">
    <property type="term" value="C:membrane"/>
    <property type="evidence" value="ECO:0007669"/>
    <property type="project" value="UniProtKB-SubCell"/>
</dbReference>
<evidence type="ECO:0000256" key="6">
    <source>
        <dbReference type="SAM" id="MobiDB-lite"/>
    </source>
</evidence>
<feature type="domain" description="Amino acid transporter transmembrane" evidence="8">
    <location>
        <begin position="168"/>
        <end position="395"/>
    </location>
</feature>
<evidence type="ECO:0000256" key="4">
    <source>
        <dbReference type="ARBA" id="ARBA00022989"/>
    </source>
</evidence>
<evidence type="ECO:0000313" key="9">
    <source>
        <dbReference type="EMBL" id="CAG8498802.1"/>
    </source>
</evidence>
<comment type="subcellular location">
    <subcellularLocation>
        <location evidence="1">Membrane</location>
    </subcellularLocation>
</comment>
<feature type="compositionally biased region" description="Low complexity" evidence="6">
    <location>
        <begin position="12"/>
        <end position="23"/>
    </location>
</feature>
<evidence type="ECO:0000313" key="10">
    <source>
        <dbReference type="Proteomes" id="UP000789706"/>
    </source>
</evidence>
<feature type="transmembrane region" description="Helical" evidence="7">
    <location>
        <begin position="121"/>
        <end position="142"/>
    </location>
</feature>
<dbReference type="Proteomes" id="UP000789706">
    <property type="component" value="Unassembled WGS sequence"/>
</dbReference>
<feature type="compositionally biased region" description="Polar residues" evidence="6">
    <location>
        <begin position="1"/>
        <end position="11"/>
    </location>
</feature>
<feature type="transmembrane region" description="Helical" evidence="7">
    <location>
        <begin position="341"/>
        <end position="362"/>
    </location>
</feature>
<proteinExistence type="predicted"/>
<feature type="transmembrane region" description="Helical" evidence="7">
    <location>
        <begin position="72"/>
        <end position="93"/>
    </location>
</feature>
<sequence>MPLESLENNNRSTTSLDSTTPLLGDERSIDNSCSTSSQGFSGSSLAAYINITCVVAGSGVLGLPYAIKQGGWIGIGLIPLSMLITLYTSVILIKCLYYDGKTRLKTFEDIGYHAFGNFGKYFLVGIFNNIILLGVSILFLILAGQSFDALVEQYWDIQLGVRFCTFIVALSIVDLSNISKSDPPTHDLIVFAEFPIAFATISFSFGANSVFPHIEESMNVRKDWNKVVSAALSTCTTMYMLVAFFGYYVYGNDCLSPIFNNLPKGPFLTMASIFITMHVLLTAPILLTSFSCEAEKGLKITREFHSPLHEFILRAGFRTFIVVTITSIAVIVPFFGDFMSLLGAVAVSLLVFVLPVVFYIRLYGLRTMSTMELLWSFFVIIIGLACCLIGTVDAIAALLKDFRESSN</sequence>
<keyword evidence="10" id="KW-1185">Reference proteome</keyword>
<dbReference type="PANTHER" id="PTHR48017">
    <property type="entry name" value="OS05G0424000 PROTEIN-RELATED"/>
    <property type="match status" value="1"/>
</dbReference>
<dbReference type="OrthoDB" id="40134at2759"/>
<keyword evidence="3 7" id="KW-0812">Transmembrane</keyword>
<feature type="region of interest" description="Disordered" evidence="6">
    <location>
        <begin position="1"/>
        <end position="23"/>
    </location>
</feature>
<dbReference type="EMBL" id="CAJVPK010000355">
    <property type="protein sequence ID" value="CAG8498802.1"/>
    <property type="molecule type" value="Genomic_DNA"/>
</dbReference>
<keyword evidence="2" id="KW-0813">Transport</keyword>
<gene>
    <name evidence="9" type="ORF">DEBURN_LOCUS4565</name>
</gene>
<feature type="transmembrane region" description="Helical" evidence="7">
    <location>
        <begin position="45"/>
        <end position="65"/>
    </location>
</feature>
<evidence type="ECO:0000256" key="7">
    <source>
        <dbReference type="SAM" id="Phobius"/>
    </source>
</evidence>
<comment type="caution">
    <text evidence="9">The sequence shown here is derived from an EMBL/GenBank/DDBJ whole genome shotgun (WGS) entry which is preliminary data.</text>
</comment>
<organism evidence="9 10">
    <name type="scientific">Diversispora eburnea</name>
    <dbReference type="NCBI Taxonomy" id="1213867"/>
    <lineage>
        <taxon>Eukaryota</taxon>
        <taxon>Fungi</taxon>
        <taxon>Fungi incertae sedis</taxon>
        <taxon>Mucoromycota</taxon>
        <taxon>Glomeromycotina</taxon>
        <taxon>Glomeromycetes</taxon>
        <taxon>Diversisporales</taxon>
        <taxon>Diversisporaceae</taxon>
        <taxon>Diversispora</taxon>
    </lineage>
</organism>
<keyword evidence="5 7" id="KW-0472">Membrane</keyword>
<protein>
    <submittedName>
        <fullName evidence="9">2901_t:CDS:1</fullName>
    </submittedName>
</protein>
<feature type="transmembrane region" description="Helical" evidence="7">
    <location>
        <begin position="270"/>
        <end position="290"/>
    </location>
</feature>
<evidence type="ECO:0000256" key="3">
    <source>
        <dbReference type="ARBA" id="ARBA00022692"/>
    </source>
</evidence>
<evidence type="ECO:0000256" key="2">
    <source>
        <dbReference type="ARBA" id="ARBA00022448"/>
    </source>
</evidence>
<dbReference type="Pfam" id="PF01490">
    <property type="entry name" value="Aa_trans"/>
    <property type="match status" value="1"/>
</dbReference>
<evidence type="ECO:0000259" key="8">
    <source>
        <dbReference type="Pfam" id="PF01490"/>
    </source>
</evidence>
<evidence type="ECO:0000256" key="1">
    <source>
        <dbReference type="ARBA" id="ARBA00004370"/>
    </source>
</evidence>
<feature type="transmembrane region" description="Helical" evidence="7">
    <location>
        <begin position="311"/>
        <end position="335"/>
    </location>
</feature>